<reference evidence="2" key="1">
    <citation type="submission" date="2021-01" db="EMBL/GenBank/DDBJ databases">
        <authorList>
            <person name="Corre E."/>
            <person name="Pelletier E."/>
            <person name="Niang G."/>
            <person name="Scheremetjew M."/>
            <person name="Finn R."/>
            <person name="Kale V."/>
            <person name="Holt S."/>
            <person name="Cochrane G."/>
            <person name="Meng A."/>
            <person name="Brown T."/>
            <person name="Cohen L."/>
        </authorList>
    </citation>
    <scope>NUCLEOTIDE SEQUENCE</scope>
    <source>
        <strain evidence="2">PLY429</strain>
    </source>
</reference>
<gene>
    <name evidence="2" type="ORF">TCHU04912_LOCUS11457</name>
</gene>
<name>A0A7S1X5A2_9CHLO</name>
<dbReference type="SUPFAM" id="SSF49493">
    <property type="entry name" value="HSP40/DnaJ peptide-binding domain"/>
    <property type="match status" value="2"/>
</dbReference>
<protein>
    <recommendedName>
        <fullName evidence="1">Chaperone DnaJ C-terminal domain-containing protein</fullName>
    </recommendedName>
</protein>
<evidence type="ECO:0000313" key="2">
    <source>
        <dbReference type="EMBL" id="CAD9209218.1"/>
    </source>
</evidence>
<dbReference type="GO" id="GO:0030544">
    <property type="term" value="F:Hsp70 protein binding"/>
    <property type="evidence" value="ECO:0007669"/>
    <property type="project" value="InterPro"/>
</dbReference>
<dbReference type="AlphaFoldDB" id="A0A7S1X5A2"/>
<proteinExistence type="predicted"/>
<accession>A0A7S1X5A2</accession>
<organism evidence="2">
    <name type="scientific">Tetraselmis chuii</name>
    <dbReference type="NCBI Taxonomy" id="63592"/>
    <lineage>
        <taxon>Eukaryota</taxon>
        <taxon>Viridiplantae</taxon>
        <taxon>Chlorophyta</taxon>
        <taxon>core chlorophytes</taxon>
        <taxon>Chlorodendrophyceae</taxon>
        <taxon>Chlorodendrales</taxon>
        <taxon>Chlorodendraceae</taxon>
        <taxon>Tetraselmis</taxon>
    </lineage>
</organism>
<dbReference type="EMBL" id="HBGG01022060">
    <property type="protein sequence ID" value="CAD9209218.1"/>
    <property type="molecule type" value="Transcribed_RNA"/>
</dbReference>
<dbReference type="Pfam" id="PF01556">
    <property type="entry name" value="DnaJ_C"/>
    <property type="match status" value="1"/>
</dbReference>
<dbReference type="InterPro" id="IPR002939">
    <property type="entry name" value="DnaJ_C"/>
</dbReference>
<evidence type="ECO:0000259" key="1">
    <source>
        <dbReference type="Pfam" id="PF01556"/>
    </source>
</evidence>
<dbReference type="PANTHER" id="PTHR43888">
    <property type="entry name" value="DNAJ-LIKE-2, ISOFORM A-RELATED"/>
    <property type="match status" value="1"/>
</dbReference>
<dbReference type="InterPro" id="IPR044713">
    <property type="entry name" value="DNJA1/2-like"/>
</dbReference>
<dbReference type="GO" id="GO:0051082">
    <property type="term" value="F:unfolded protein binding"/>
    <property type="evidence" value="ECO:0007669"/>
    <property type="project" value="InterPro"/>
</dbReference>
<dbReference type="Gene3D" id="2.60.260.20">
    <property type="entry name" value="Urease metallochaperone UreE, N-terminal domain"/>
    <property type="match status" value="2"/>
</dbReference>
<dbReference type="GO" id="GO:0006457">
    <property type="term" value="P:protein folding"/>
    <property type="evidence" value="ECO:0007669"/>
    <property type="project" value="InterPro"/>
</dbReference>
<dbReference type="CDD" id="cd10747">
    <property type="entry name" value="DnaJ_C"/>
    <property type="match status" value="1"/>
</dbReference>
<feature type="domain" description="Chaperone DnaJ C-terminal" evidence="1">
    <location>
        <begin position="28"/>
        <end position="153"/>
    </location>
</feature>
<sequence length="176" mass="19709">MVTRQLGPGMFQQYTQQVCEDCPNVKYQRETEFLRIHVEPGMVHGQQINQFEEGEPLIDGEPGDLIFVLKQMDHPFFSRSGNDLHMMHTIDLVEALVGFKHEIKHLDGHTVTLQAASVTKPGQVAKIAGEGMPLMDNAHQHGDLYVTYQIAFPDTMSNAQKESIQKTFAGTGMTVL</sequence>
<dbReference type="InterPro" id="IPR008971">
    <property type="entry name" value="HSP40/DnaJ_pept-bd"/>
</dbReference>
<dbReference type="FunFam" id="2.60.260.20:FF:000013">
    <property type="entry name" value="DnaJ subfamily B member 11"/>
    <property type="match status" value="1"/>
</dbReference>